<protein>
    <recommendedName>
        <fullName evidence="4">Gene transfer agent protein</fullName>
    </recommendedName>
</protein>
<dbReference type="AlphaFoldDB" id="A0A2V1PAD1"/>
<dbReference type="Proteomes" id="UP000245293">
    <property type="component" value="Unassembled WGS sequence"/>
</dbReference>
<feature type="transmembrane region" description="Helical" evidence="1">
    <location>
        <begin position="51"/>
        <end position="71"/>
    </location>
</feature>
<comment type="caution">
    <text evidence="2">The sequence shown here is derived from an EMBL/GenBank/DDBJ whole genome shotgun (WGS) entry which is preliminary data.</text>
</comment>
<keyword evidence="1" id="KW-1133">Transmembrane helix</keyword>
<sequence length="75" mass="8546">MDDRPFPREAFDCAPAMRIEAQERLAALQFSQLHTQLGKIEDMMHRLERRLWLTVFGVVGVILAQAAQSLLVTAH</sequence>
<keyword evidence="3" id="KW-1185">Reference proteome</keyword>
<keyword evidence="1" id="KW-0812">Transmembrane</keyword>
<name>A0A2V1PAD1_9RHOB</name>
<organism evidence="2 3">
    <name type="scientific">Salibaculum griseiflavum</name>
    <dbReference type="NCBI Taxonomy" id="1914409"/>
    <lineage>
        <taxon>Bacteria</taxon>
        <taxon>Pseudomonadati</taxon>
        <taxon>Pseudomonadota</taxon>
        <taxon>Alphaproteobacteria</taxon>
        <taxon>Rhodobacterales</taxon>
        <taxon>Roseobacteraceae</taxon>
        <taxon>Salibaculum</taxon>
    </lineage>
</organism>
<gene>
    <name evidence="2" type="ORF">DFK10_03240</name>
</gene>
<proteinExistence type="predicted"/>
<dbReference type="RefSeq" id="WP_109386508.1">
    <property type="nucleotide sequence ID" value="NZ_QETF01000002.1"/>
</dbReference>
<evidence type="ECO:0008006" key="4">
    <source>
        <dbReference type="Google" id="ProtNLM"/>
    </source>
</evidence>
<evidence type="ECO:0000313" key="3">
    <source>
        <dbReference type="Proteomes" id="UP000245293"/>
    </source>
</evidence>
<reference evidence="3" key="1">
    <citation type="submission" date="2018-05" db="EMBL/GenBank/DDBJ databases">
        <authorList>
            <person name="Du Z."/>
            <person name="Wang X."/>
        </authorList>
    </citation>
    <scope>NUCLEOTIDE SEQUENCE [LARGE SCALE GENOMIC DNA]</scope>
    <source>
        <strain evidence="3">WDS4C29</strain>
    </source>
</reference>
<evidence type="ECO:0000313" key="2">
    <source>
        <dbReference type="EMBL" id="PWG18277.1"/>
    </source>
</evidence>
<evidence type="ECO:0000256" key="1">
    <source>
        <dbReference type="SAM" id="Phobius"/>
    </source>
</evidence>
<dbReference type="EMBL" id="QETF01000002">
    <property type="protein sequence ID" value="PWG18277.1"/>
    <property type="molecule type" value="Genomic_DNA"/>
</dbReference>
<accession>A0A2V1PAD1</accession>
<keyword evidence="1" id="KW-0472">Membrane</keyword>
<dbReference type="OrthoDB" id="7873894at2"/>